<reference evidence="1" key="1">
    <citation type="submission" date="2024-06" db="EMBL/GenBank/DDBJ databases">
        <authorList>
            <person name="Gannavaram S."/>
            <person name="Nemani S."/>
            <person name="Datta M."/>
            <person name="Picchiottino A."/>
            <person name="Mereddy A."/>
            <person name="Gannavaram N."/>
            <person name="Honeycutt C."/>
            <person name="Tran D."/>
            <person name="Choi K."/>
            <person name="Srinivasan K."/>
            <person name="Johnson A."/>
        </authorList>
    </citation>
    <scope>NUCLEOTIDE SEQUENCE</scope>
</reference>
<proteinExistence type="predicted"/>
<protein>
    <recommendedName>
        <fullName evidence="2">Tail protein</fullName>
    </recommendedName>
</protein>
<evidence type="ECO:0000313" key="1">
    <source>
        <dbReference type="EMBL" id="XCN28299.1"/>
    </source>
</evidence>
<name>A0AAU8KYE5_9CAUD</name>
<accession>A0AAU8KYE5</accession>
<organism evidence="1">
    <name type="scientific">Pantoea phage Survivor</name>
    <dbReference type="NCBI Taxonomy" id="3232176"/>
    <lineage>
        <taxon>Viruses</taxon>
        <taxon>Duplodnaviria</taxon>
        <taxon>Heunggongvirae</taxon>
        <taxon>Uroviricota</taxon>
        <taxon>Caudoviricetes</taxon>
    </lineage>
</organism>
<dbReference type="EMBL" id="PP885733">
    <property type="protein sequence ID" value="XCN28299.1"/>
    <property type="molecule type" value="Genomic_DNA"/>
</dbReference>
<evidence type="ECO:0008006" key="2">
    <source>
        <dbReference type="Google" id="ProtNLM"/>
    </source>
</evidence>
<sequence>MGTLHYVELVMQRVFDSTASIRFPAWPCVKIELERIKNEFLAAGDMASYERCVQRYDGLTYKDIEIEKIALMSDGRLKVCIIVRNRGFARYDLRIHPITLRQVLDCYELEVVEFESPADLRNELASESRLGLAEVCYNKWNDTFGVIVPTQAQINVIPDVLGGIRFDKIIANVEDYDNDVMTSGFMTVVDRAIGSQDVLLYIRDQYKPEQPDGDDFTVRRSAMVMGLTTITFTVGKKLPDITWDVKLTHPSFDAGELVIAPDKQSATMELRLKKARYTGGKQEIKGTATINGAGFPVDVGFQHNPPVMGSYSGGNHNVWTTMEAEIGFWGGVQAKDLIISDGMDIKYTEAGQEHSLNIPFTRRSNSGSYLKVFGTFPGFNEEGDFDYWFMVDSQEGDSTNWVESTGSRYLPMPDGATGIIAIPEEIIKTDVEYVFTAKVKVTFNDEARTPVTGSISYDPTIVTNGKPGERFNIKQTPDGYELKYTGLESVDVTDIELLCKVTAYSYSGFPKTYFEHRYGYTGPEGVVVDWQRMERSNKRGVFKYINANGVTDTEKVWKKINMMDGIWSTMSEFRNVSGGVGVYCDLDMHIVDYNRPKAGLTRLTFSLDGVQQDIDVQFEYNPVELESVTGKYNAETNQMEWTIKLPESGITSDKLIVERDYSYGNASLTTGWIRNKTDVDEKTSTFTTNVGWENETYYRIYFSNLDDLTSVYFWTGTISHS</sequence>